<dbReference type="PROSITE" id="PS51257">
    <property type="entry name" value="PROKAR_LIPOPROTEIN"/>
    <property type="match status" value="1"/>
</dbReference>
<dbReference type="Proteomes" id="UP000652761">
    <property type="component" value="Unassembled WGS sequence"/>
</dbReference>
<protein>
    <submittedName>
        <fullName evidence="2">Uncharacterized protein</fullName>
    </submittedName>
</protein>
<name>A0A843WKK4_COLES</name>
<reference evidence="2" key="1">
    <citation type="submission" date="2017-07" db="EMBL/GenBank/DDBJ databases">
        <title>Taro Niue Genome Assembly and Annotation.</title>
        <authorList>
            <person name="Atibalentja N."/>
            <person name="Keating K."/>
            <person name="Fields C.J."/>
        </authorList>
    </citation>
    <scope>NUCLEOTIDE SEQUENCE</scope>
    <source>
        <strain evidence="2">Niue_2</strain>
        <tissue evidence="2">Leaf</tissue>
    </source>
</reference>
<proteinExistence type="predicted"/>
<evidence type="ECO:0000313" key="3">
    <source>
        <dbReference type="Proteomes" id="UP000652761"/>
    </source>
</evidence>
<sequence>MAAPRPSRASSRHVLHWALLIVSCLSEMASTVVAYRPGEIVPMGKAGQYHGVSISSIHRKTLVASPIRGIRSDFFSELEIAVKNRLAGCAWPPLPHVLIPIAKPTGYTGADPYKISFQVGHEKFLIPWLYVINRKSSEVPMIDVHLMYIGSDLHGVTAKIVDMPHQCM</sequence>
<keyword evidence="1" id="KW-0732">Signal</keyword>
<dbReference type="EMBL" id="NMUH01004062">
    <property type="protein sequence ID" value="MQM08217.1"/>
    <property type="molecule type" value="Genomic_DNA"/>
</dbReference>
<keyword evidence="3" id="KW-1185">Reference proteome</keyword>
<dbReference type="OrthoDB" id="19329at2759"/>
<dbReference type="PANTHER" id="PTHR36768:SF1">
    <property type="entry name" value="ATP-DEPENDENT HELICASE_DEOXYRIBONUCLEASE SUBUNIT B"/>
    <property type="match status" value="1"/>
</dbReference>
<feature type="signal peptide" evidence="1">
    <location>
        <begin position="1"/>
        <end position="34"/>
    </location>
</feature>
<gene>
    <name evidence="2" type="ORF">Taro_041071</name>
</gene>
<comment type="caution">
    <text evidence="2">The sequence shown here is derived from an EMBL/GenBank/DDBJ whole genome shotgun (WGS) entry which is preliminary data.</text>
</comment>
<evidence type="ECO:0000313" key="2">
    <source>
        <dbReference type="EMBL" id="MQM08217.1"/>
    </source>
</evidence>
<dbReference type="AlphaFoldDB" id="A0A843WKK4"/>
<accession>A0A843WKK4</accession>
<feature type="chain" id="PRO_5032359647" evidence="1">
    <location>
        <begin position="35"/>
        <end position="168"/>
    </location>
</feature>
<evidence type="ECO:0000256" key="1">
    <source>
        <dbReference type="SAM" id="SignalP"/>
    </source>
</evidence>
<organism evidence="2 3">
    <name type="scientific">Colocasia esculenta</name>
    <name type="common">Wild taro</name>
    <name type="synonym">Arum esculentum</name>
    <dbReference type="NCBI Taxonomy" id="4460"/>
    <lineage>
        <taxon>Eukaryota</taxon>
        <taxon>Viridiplantae</taxon>
        <taxon>Streptophyta</taxon>
        <taxon>Embryophyta</taxon>
        <taxon>Tracheophyta</taxon>
        <taxon>Spermatophyta</taxon>
        <taxon>Magnoliopsida</taxon>
        <taxon>Liliopsida</taxon>
        <taxon>Araceae</taxon>
        <taxon>Aroideae</taxon>
        <taxon>Colocasieae</taxon>
        <taxon>Colocasia</taxon>
    </lineage>
</organism>
<dbReference type="PANTHER" id="PTHR36768">
    <property type="entry name" value="ATP-DEPENDENT HELICASE/DEOXYRIBONUCLEASE SUBUNIT B"/>
    <property type="match status" value="1"/>
</dbReference>